<protein>
    <submittedName>
        <fullName evidence="1">Uncharacterized protein</fullName>
    </submittedName>
</protein>
<gene>
    <name evidence="1" type="ORF">OXX778_LOCUS16538</name>
</gene>
<keyword evidence="2" id="KW-1185">Reference proteome</keyword>
<dbReference type="Proteomes" id="UP000663879">
    <property type="component" value="Unassembled WGS sequence"/>
</dbReference>
<dbReference type="EMBL" id="CAJNOC010003939">
    <property type="protein sequence ID" value="CAF1003641.1"/>
    <property type="molecule type" value="Genomic_DNA"/>
</dbReference>
<name>A0A814H2J0_9BILA</name>
<feature type="non-terminal residue" evidence="1">
    <location>
        <position position="1"/>
    </location>
</feature>
<organism evidence="1 2">
    <name type="scientific">Brachionus calyciflorus</name>
    <dbReference type="NCBI Taxonomy" id="104777"/>
    <lineage>
        <taxon>Eukaryota</taxon>
        <taxon>Metazoa</taxon>
        <taxon>Spiralia</taxon>
        <taxon>Gnathifera</taxon>
        <taxon>Rotifera</taxon>
        <taxon>Eurotatoria</taxon>
        <taxon>Monogononta</taxon>
        <taxon>Pseudotrocha</taxon>
        <taxon>Ploima</taxon>
        <taxon>Brachionidae</taxon>
        <taxon>Brachionus</taxon>
    </lineage>
</organism>
<evidence type="ECO:0000313" key="2">
    <source>
        <dbReference type="Proteomes" id="UP000663879"/>
    </source>
</evidence>
<proteinExistence type="predicted"/>
<dbReference type="AlphaFoldDB" id="A0A814H2J0"/>
<evidence type="ECO:0000313" key="1">
    <source>
        <dbReference type="EMBL" id="CAF1003641.1"/>
    </source>
</evidence>
<sequence length="38" mass="4183">DNVLGFELVSECELEVYGELGTLEVKGDVVEQINITNN</sequence>
<accession>A0A814H2J0</accession>
<comment type="caution">
    <text evidence="1">The sequence shown here is derived from an EMBL/GenBank/DDBJ whole genome shotgun (WGS) entry which is preliminary data.</text>
</comment>
<reference evidence="1" key="1">
    <citation type="submission" date="2021-02" db="EMBL/GenBank/DDBJ databases">
        <authorList>
            <person name="Nowell W R."/>
        </authorList>
    </citation>
    <scope>NUCLEOTIDE SEQUENCE</scope>
    <source>
        <strain evidence="1">Ploen Becks lab</strain>
    </source>
</reference>